<reference evidence="1 2" key="1">
    <citation type="submission" date="2015-01" db="EMBL/GenBank/DDBJ databases">
        <title>Evolution of Trichinella species and genotypes.</title>
        <authorList>
            <person name="Korhonen P.K."/>
            <person name="Edoardo P."/>
            <person name="Giuseppe L.R."/>
            <person name="Gasser R.B."/>
        </authorList>
    </citation>
    <scope>NUCLEOTIDE SEQUENCE [LARGE SCALE GENOMIC DNA]</scope>
    <source>
        <strain evidence="1">ISS120</strain>
    </source>
</reference>
<dbReference type="EMBL" id="JYDI01000131">
    <property type="protein sequence ID" value="KRY51224.1"/>
    <property type="molecule type" value="Genomic_DNA"/>
</dbReference>
<protein>
    <submittedName>
        <fullName evidence="1">Uncharacterized protein</fullName>
    </submittedName>
</protein>
<name>A0A0V1CPY0_TRIBR</name>
<organism evidence="1 2">
    <name type="scientific">Trichinella britovi</name>
    <name type="common">Parasitic roundworm</name>
    <dbReference type="NCBI Taxonomy" id="45882"/>
    <lineage>
        <taxon>Eukaryota</taxon>
        <taxon>Metazoa</taxon>
        <taxon>Ecdysozoa</taxon>
        <taxon>Nematoda</taxon>
        <taxon>Enoplea</taxon>
        <taxon>Dorylaimia</taxon>
        <taxon>Trichinellida</taxon>
        <taxon>Trichinellidae</taxon>
        <taxon>Trichinella</taxon>
    </lineage>
</organism>
<sequence length="56" mass="6516">MIDVEWYELGLHCTQDLYVTQASVVKLYSEVYVAFNQNAGDRPCGLKMCEWVLAWK</sequence>
<dbReference type="AlphaFoldDB" id="A0A0V1CPY0"/>
<evidence type="ECO:0000313" key="2">
    <source>
        <dbReference type="Proteomes" id="UP000054653"/>
    </source>
</evidence>
<evidence type="ECO:0000313" key="1">
    <source>
        <dbReference type="EMBL" id="KRY51224.1"/>
    </source>
</evidence>
<gene>
    <name evidence="1" type="ORF">T03_370</name>
</gene>
<dbReference type="Proteomes" id="UP000054653">
    <property type="component" value="Unassembled WGS sequence"/>
</dbReference>
<comment type="caution">
    <text evidence="1">The sequence shown here is derived from an EMBL/GenBank/DDBJ whole genome shotgun (WGS) entry which is preliminary data.</text>
</comment>
<keyword evidence="2" id="KW-1185">Reference proteome</keyword>
<proteinExistence type="predicted"/>
<accession>A0A0V1CPY0</accession>